<gene>
    <name evidence="2" type="ORF">E7272_02130</name>
</gene>
<evidence type="ECO:0008006" key="4">
    <source>
        <dbReference type="Google" id="ProtNLM"/>
    </source>
</evidence>
<dbReference type="Proteomes" id="UP000766246">
    <property type="component" value="Unassembled WGS sequence"/>
</dbReference>
<comment type="caution">
    <text evidence="2">The sequence shown here is derived from an EMBL/GenBank/DDBJ whole genome shotgun (WGS) entry which is preliminary data.</text>
</comment>
<name>A0A927YPL3_9FIRM</name>
<keyword evidence="1" id="KW-0732">Signal</keyword>
<dbReference type="EMBL" id="SVER01000004">
    <property type="protein sequence ID" value="MBE5918618.1"/>
    <property type="molecule type" value="Genomic_DNA"/>
</dbReference>
<feature type="signal peptide" evidence="1">
    <location>
        <begin position="1"/>
        <end position="22"/>
    </location>
</feature>
<dbReference type="AlphaFoldDB" id="A0A927YPL3"/>
<protein>
    <recommendedName>
        <fullName evidence="4">DUF5104 domain-containing protein</fullName>
    </recommendedName>
</protein>
<evidence type="ECO:0000313" key="3">
    <source>
        <dbReference type="Proteomes" id="UP000766246"/>
    </source>
</evidence>
<evidence type="ECO:0000256" key="1">
    <source>
        <dbReference type="SAM" id="SignalP"/>
    </source>
</evidence>
<organism evidence="2 3">
    <name type="scientific">Pseudobutyrivibrio ruminis</name>
    <dbReference type="NCBI Taxonomy" id="46206"/>
    <lineage>
        <taxon>Bacteria</taxon>
        <taxon>Bacillati</taxon>
        <taxon>Bacillota</taxon>
        <taxon>Clostridia</taxon>
        <taxon>Lachnospirales</taxon>
        <taxon>Lachnospiraceae</taxon>
        <taxon>Pseudobutyrivibrio</taxon>
    </lineage>
</organism>
<evidence type="ECO:0000313" key="2">
    <source>
        <dbReference type="EMBL" id="MBE5918618.1"/>
    </source>
</evidence>
<sequence>MKRFVKVLSLMLATFMAVTVFSVNSCAMSAAGEAHRRQLTTDEIKTIYTIFNAKEYAKMYPDVKNELGEDEMTLFNHFVTFGIWEQRQPSVAFNVDVYASRNPDLQPLYGDDIVGYYIHYVTTRKTEGWRPIPTKTNALWYNCTIYSVYDFVKGQTGPKAGAIPVQTLNYHPGVELQ</sequence>
<reference evidence="2" key="1">
    <citation type="submission" date="2019-04" db="EMBL/GenBank/DDBJ databases">
        <title>Evolution of Biomass-Degrading Anaerobic Consortia Revealed by Metagenomics.</title>
        <authorList>
            <person name="Peng X."/>
        </authorList>
    </citation>
    <scope>NUCLEOTIDE SEQUENCE</scope>
    <source>
        <strain evidence="2">SIG311</strain>
    </source>
</reference>
<proteinExistence type="predicted"/>
<accession>A0A927YPL3</accession>
<feature type="chain" id="PRO_5039548703" description="DUF5104 domain-containing protein" evidence="1">
    <location>
        <begin position="23"/>
        <end position="177"/>
    </location>
</feature>